<evidence type="ECO:0000256" key="1">
    <source>
        <dbReference type="SAM" id="MobiDB-lite"/>
    </source>
</evidence>
<keyword evidence="3" id="KW-1185">Reference proteome</keyword>
<dbReference type="Gene3D" id="2.10.90.10">
    <property type="entry name" value="Cystine-knot cytokines"/>
    <property type="match status" value="1"/>
</dbReference>
<evidence type="ECO:0000313" key="2">
    <source>
        <dbReference type="EMBL" id="VVC45993.1"/>
    </source>
</evidence>
<feature type="region of interest" description="Disordered" evidence="1">
    <location>
        <begin position="384"/>
        <end position="416"/>
    </location>
</feature>
<dbReference type="AlphaFoldDB" id="A0A5E4NMG1"/>
<sequence>MLNSSIGLKINVDCNLKFAIELLYMEKSQRDGHGQIQVAYTKYLQTTLIIIVIRALYLRLTLTDRESTFSQNCGDGIFTLVCADNCVRFAAAVFGRSDDDEHLVVKKQRREKKPWIDYCLTRLTTDIFNQVPPWDRQWRETGLRRFDAAKDTVESAKGIAKTMLIDRLQSLIAVLITLIGVLLANSASEPYLPADWSSHESHRQSNNKSLNSKNSQDWSSVDDLLQLKQEVADHHWLSGRKSLEYLRLISNESEEDCCPSQMEMIEPSGGSNPDGLYVELFSDGADKQRFYEVSCKPGVEGKPCLFMERKLHVHSKCVQRYSYSYAIVREENARHHHGSSYANANANNNNNNGNGKQTFQSLFPNDNNVWKLDYIKVRSGCACSVQSPKKKQKKHPWKNGSGGGGSSTGGKSSSPQ</sequence>
<gene>
    <name evidence="2" type="ORF">CINCED_3A019740</name>
</gene>
<dbReference type="OrthoDB" id="6381819at2759"/>
<protein>
    <submittedName>
        <fullName evidence="2">Cystine-knot cytokine</fullName>
    </submittedName>
</protein>
<feature type="compositionally biased region" description="Low complexity" evidence="1">
    <location>
        <begin position="206"/>
        <end position="215"/>
    </location>
</feature>
<feature type="compositionally biased region" description="Low complexity" evidence="1">
    <location>
        <begin position="342"/>
        <end position="355"/>
    </location>
</feature>
<evidence type="ECO:0000313" key="3">
    <source>
        <dbReference type="Proteomes" id="UP000325440"/>
    </source>
</evidence>
<proteinExistence type="predicted"/>
<name>A0A5E4NMG1_9HEMI</name>
<reference evidence="2 3" key="1">
    <citation type="submission" date="2019-08" db="EMBL/GenBank/DDBJ databases">
        <authorList>
            <person name="Alioto T."/>
            <person name="Alioto T."/>
            <person name="Gomez Garrido J."/>
        </authorList>
    </citation>
    <scope>NUCLEOTIDE SEQUENCE [LARGE SCALE GENOMIC DNA]</scope>
</reference>
<dbReference type="SUPFAM" id="SSF57501">
    <property type="entry name" value="Cystine-knot cytokines"/>
    <property type="match status" value="1"/>
</dbReference>
<dbReference type="InterPro" id="IPR029034">
    <property type="entry name" value="Cystine-knot_cytokine"/>
</dbReference>
<feature type="region of interest" description="Disordered" evidence="1">
    <location>
        <begin position="336"/>
        <end position="360"/>
    </location>
</feature>
<dbReference type="Proteomes" id="UP000325440">
    <property type="component" value="Unassembled WGS sequence"/>
</dbReference>
<feature type="region of interest" description="Disordered" evidence="1">
    <location>
        <begin position="195"/>
        <end position="216"/>
    </location>
</feature>
<feature type="compositionally biased region" description="Basic residues" evidence="1">
    <location>
        <begin position="388"/>
        <end position="397"/>
    </location>
</feature>
<accession>A0A5E4NMG1</accession>
<dbReference type="EMBL" id="CABPRJ010002426">
    <property type="protein sequence ID" value="VVC45993.1"/>
    <property type="molecule type" value="Genomic_DNA"/>
</dbReference>
<organism evidence="2 3">
    <name type="scientific">Cinara cedri</name>
    <dbReference type="NCBI Taxonomy" id="506608"/>
    <lineage>
        <taxon>Eukaryota</taxon>
        <taxon>Metazoa</taxon>
        <taxon>Ecdysozoa</taxon>
        <taxon>Arthropoda</taxon>
        <taxon>Hexapoda</taxon>
        <taxon>Insecta</taxon>
        <taxon>Pterygota</taxon>
        <taxon>Neoptera</taxon>
        <taxon>Paraneoptera</taxon>
        <taxon>Hemiptera</taxon>
        <taxon>Sternorrhyncha</taxon>
        <taxon>Aphidomorpha</taxon>
        <taxon>Aphidoidea</taxon>
        <taxon>Aphididae</taxon>
        <taxon>Lachninae</taxon>
        <taxon>Cinara</taxon>
    </lineage>
</organism>